<sequence>GNLHNSHAEIEEVLVKHFQGNAKETCYDRENSIKNFTRHIPRLVSREDNFNLNKPIIKVFKEMQNGKAPDPYGFNVDFFKA</sequence>
<gene>
    <name evidence="1" type="ORF">OYG11_11785</name>
</gene>
<name>A0A9Q4H7C9_ACTPL</name>
<dbReference type="RefSeq" id="WP_267992043.1">
    <property type="nucleotide sequence ID" value="NZ_JAPQFC010000517.1"/>
</dbReference>
<reference evidence="1" key="2">
    <citation type="submission" date="2022-12" db="EMBL/GenBank/DDBJ databases">
        <authorList>
            <person name="Kardos G."/>
            <person name="Sarkozi R."/>
            <person name="Laczko L."/>
            <person name="Marton S."/>
            <person name="Makrai L."/>
            <person name="Banyai K."/>
            <person name="Fodor L."/>
        </authorList>
    </citation>
    <scope>NUCLEOTIDE SEQUENCE</scope>
    <source>
        <strain evidence="1">84/14</strain>
    </source>
</reference>
<dbReference type="Proteomes" id="UP001077788">
    <property type="component" value="Unassembled WGS sequence"/>
</dbReference>
<evidence type="ECO:0000313" key="2">
    <source>
        <dbReference type="Proteomes" id="UP001077788"/>
    </source>
</evidence>
<dbReference type="AlphaFoldDB" id="A0A9Q4H7C9"/>
<dbReference type="EMBL" id="JAPQFC010000517">
    <property type="protein sequence ID" value="MCY6524882.1"/>
    <property type="molecule type" value="Genomic_DNA"/>
</dbReference>
<organism evidence="1 2">
    <name type="scientific">Actinobacillus pleuropneumoniae</name>
    <name type="common">Haemophilus pleuropneumoniae</name>
    <dbReference type="NCBI Taxonomy" id="715"/>
    <lineage>
        <taxon>Bacteria</taxon>
        <taxon>Pseudomonadati</taxon>
        <taxon>Pseudomonadota</taxon>
        <taxon>Gammaproteobacteria</taxon>
        <taxon>Pasteurellales</taxon>
        <taxon>Pasteurellaceae</taxon>
        <taxon>Actinobacillus</taxon>
    </lineage>
</organism>
<reference evidence="1" key="1">
    <citation type="journal article" date="2021" name="Vet Sci">
        <title>O-Serogroups and Pathovirotypes of Escherichia coli Isolated from Post-Weaning Piglets Showing Diarrhoea and/or Oedema in South Korea.</title>
        <authorList>
            <person name="Byun J.W."/>
            <person name="Moon B.Y."/>
            <person name="Do K.H."/>
            <person name="Lee K."/>
            <person name="Lee H.Y."/>
            <person name="Kim W.I."/>
            <person name="So B."/>
            <person name="Lee W.K."/>
        </authorList>
    </citation>
    <scope>NUCLEOTIDE SEQUENCE</scope>
    <source>
        <strain evidence="1">84/14</strain>
    </source>
</reference>
<protein>
    <submittedName>
        <fullName evidence="1">Uncharacterized protein</fullName>
    </submittedName>
</protein>
<evidence type="ECO:0000313" key="1">
    <source>
        <dbReference type="EMBL" id="MCY6524882.1"/>
    </source>
</evidence>
<accession>A0A9Q4H7C9</accession>
<comment type="caution">
    <text evidence="1">The sequence shown here is derived from an EMBL/GenBank/DDBJ whole genome shotgun (WGS) entry which is preliminary data.</text>
</comment>
<feature type="non-terminal residue" evidence="1">
    <location>
        <position position="1"/>
    </location>
</feature>
<feature type="non-terminal residue" evidence="1">
    <location>
        <position position="81"/>
    </location>
</feature>
<proteinExistence type="predicted"/>